<feature type="chain" id="PRO_5046179877" evidence="1">
    <location>
        <begin position="24"/>
        <end position="131"/>
    </location>
</feature>
<protein>
    <submittedName>
        <fullName evidence="3">Uncharacterized protein LOC108614934</fullName>
    </submittedName>
</protein>
<evidence type="ECO:0000256" key="1">
    <source>
        <dbReference type="SAM" id="SignalP"/>
    </source>
</evidence>
<sequence length="131" mass="13907">MKVTLALCCSLLAILSSASLVHGRFWNTGNNNLGNGNSNSPRICVLENCNYFATSEVCARYGRSNLCKRFANSCMVRYDTCVSSVTYTQVPISLCSNIPVGTRRQCSSTGAAGAAGATSNAQAIIIGRRGR</sequence>
<evidence type="ECO:0000313" key="3">
    <source>
        <dbReference type="RefSeq" id="XP_017864640.1"/>
    </source>
</evidence>
<dbReference type="RefSeq" id="XP_017864640.1">
    <property type="nucleotide sequence ID" value="XM_018009151.1"/>
</dbReference>
<reference evidence="3" key="3">
    <citation type="submission" date="2025-08" db="UniProtKB">
        <authorList>
            <consortium name="RefSeq"/>
        </authorList>
    </citation>
    <scope>IDENTIFICATION</scope>
    <source>
        <tissue evidence="3">Whole organism</tissue>
    </source>
</reference>
<dbReference type="Proteomes" id="UP000694904">
    <property type="component" value="Chromosome 5"/>
</dbReference>
<evidence type="ECO:0000313" key="2">
    <source>
        <dbReference type="Proteomes" id="UP000694904"/>
    </source>
</evidence>
<feature type="signal peptide" evidence="1">
    <location>
        <begin position="1"/>
        <end position="23"/>
    </location>
</feature>
<name>A0ABM1PBQ4_DROAR</name>
<dbReference type="GeneID" id="108614934"/>
<proteinExistence type="predicted"/>
<reference evidence="2" key="1">
    <citation type="journal article" date="1997" name="Nucleic Acids Res.">
        <title>tRNAscan-SE: a program for improved detection of transfer RNA genes in genomic sequence.</title>
        <authorList>
            <person name="Lowe T.M."/>
            <person name="Eddy S.R."/>
        </authorList>
    </citation>
    <scope>NUCLEOTIDE SEQUENCE [LARGE SCALE GENOMIC DNA]</scope>
</reference>
<keyword evidence="2" id="KW-1185">Reference proteome</keyword>
<gene>
    <name evidence="3" type="primary">LOC108614934</name>
</gene>
<keyword evidence="1" id="KW-0732">Signal</keyword>
<reference evidence="2" key="2">
    <citation type="journal article" date="2016" name="G3 (Bethesda)">
        <title>Genome Evolution in Three Species of Cactophilic Drosophila.</title>
        <authorList>
            <person name="Sanchez-Flores A."/>
            <person name="Penazola F."/>
            <person name="Carpinteyro-Ponce J."/>
            <person name="Nazario-Yepiz N."/>
            <person name="Abreu-Goodger C."/>
            <person name="Machado C.A."/>
            <person name="Markow T.A."/>
        </authorList>
    </citation>
    <scope>NUCLEOTIDE SEQUENCE [LARGE SCALE GENOMIC DNA]</scope>
</reference>
<accession>A0ABM1PBQ4</accession>
<organism evidence="2 3">
    <name type="scientific">Drosophila arizonae</name>
    <name type="common">Fruit fly</name>
    <dbReference type="NCBI Taxonomy" id="7263"/>
    <lineage>
        <taxon>Eukaryota</taxon>
        <taxon>Metazoa</taxon>
        <taxon>Ecdysozoa</taxon>
        <taxon>Arthropoda</taxon>
        <taxon>Hexapoda</taxon>
        <taxon>Insecta</taxon>
        <taxon>Pterygota</taxon>
        <taxon>Neoptera</taxon>
        <taxon>Endopterygota</taxon>
        <taxon>Diptera</taxon>
        <taxon>Brachycera</taxon>
        <taxon>Muscomorpha</taxon>
        <taxon>Ephydroidea</taxon>
        <taxon>Drosophilidae</taxon>
        <taxon>Drosophila</taxon>
    </lineage>
</organism>